<dbReference type="InterPro" id="IPR001789">
    <property type="entry name" value="Sig_transdc_resp-reg_receiver"/>
</dbReference>
<dbReference type="InterPro" id="IPR000160">
    <property type="entry name" value="GGDEF_dom"/>
</dbReference>
<dbReference type="EC" id="2.7.7.65" evidence="1"/>
<comment type="catalytic activity">
    <reaction evidence="2">
        <text>2 GTP = 3',3'-c-di-GMP + 2 diphosphate</text>
        <dbReference type="Rhea" id="RHEA:24898"/>
        <dbReference type="ChEBI" id="CHEBI:33019"/>
        <dbReference type="ChEBI" id="CHEBI:37565"/>
        <dbReference type="ChEBI" id="CHEBI:58805"/>
        <dbReference type="EC" id="2.7.7.65"/>
    </reaction>
</comment>
<dbReference type="SMART" id="SM00267">
    <property type="entry name" value="GGDEF"/>
    <property type="match status" value="1"/>
</dbReference>
<keyword evidence="6" id="KW-0808">Transferase</keyword>
<evidence type="ECO:0000259" key="4">
    <source>
        <dbReference type="PROSITE" id="PS50110"/>
    </source>
</evidence>
<evidence type="ECO:0000256" key="1">
    <source>
        <dbReference type="ARBA" id="ARBA00012528"/>
    </source>
</evidence>
<evidence type="ECO:0000256" key="2">
    <source>
        <dbReference type="ARBA" id="ARBA00034247"/>
    </source>
</evidence>
<sequence>MTNGSEVMIIDDVAINRLLMKALVDQLGDATPILFSNPVEALARCEVTPPDLVLLDYSMPEMTGVDFIRRFRTLPQCAAIPVLVVTSRADRETLLEVLDAGGNDFIRKPVDEVEFLARARSMLKLGQASRALYMLSATDELTGLASRRAFLTSLDAEVDRAERYGQQFSLALFDVDHFKRVNDTLGHGAGDAVLRSLGAAALQIKRKADTMGRLGGEEFGLLLPGTPLDRAIEACERLRRQIATLPPTPVGPITISVGIAAYEPGEGLEAVMECADAKVYEAKAGGRDRVAY</sequence>
<dbReference type="SUPFAM" id="SSF52172">
    <property type="entry name" value="CheY-like"/>
    <property type="match status" value="1"/>
</dbReference>
<dbReference type="SMART" id="SM00448">
    <property type="entry name" value="REC"/>
    <property type="match status" value="1"/>
</dbReference>
<dbReference type="Pfam" id="PF00990">
    <property type="entry name" value="GGDEF"/>
    <property type="match status" value="1"/>
</dbReference>
<dbReference type="PROSITE" id="PS50110">
    <property type="entry name" value="RESPONSE_REGULATORY"/>
    <property type="match status" value="1"/>
</dbReference>
<dbReference type="Gene3D" id="3.30.70.270">
    <property type="match status" value="1"/>
</dbReference>
<dbReference type="CDD" id="cd17551">
    <property type="entry name" value="REC_RpfG-like"/>
    <property type="match status" value="1"/>
</dbReference>
<protein>
    <recommendedName>
        <fullName evidence="1">diguanylate cyclase</fullName>
        <ecNumber evidence="1">2.7.7.65</ecNumber>
    </recommendedName>
</protein>
<dbReference type="InterPro" id="IPR043128">
    <property type="entry name" value="Rev_trsase/Diguanyl_cyclase"/>
</dbReference>
<dbReference type="Proteomes" id="UP001220395">
    <property type="component" value="Chromosome"/>
</dbReference>
<dbReference type="InterPro" id="IPR011006">
    <property type="entry name" value="CheY-like_superfamily"/>
</dbReference>
<dbReference type="Gene3D" id="3.40.50.2300">
    <property type="match status" value="1"/>
</dbReference>
<feature type="modified residue" description="4-aspartylphosphate" evidence="3">
    <location>
        <position position="56"/>
    </location>
</feature>
<organism evidence="6 7">
    <name type="scientific">Sphingomonas naphthae</name>
    <dbReference type="NCBI Taxonomy" id="1813468"/>
    <lineage>
        <taxon>Bacteria</taxon>
        <taxon>Pseudomonadati</taxon>
        <taxon>Pseudomonadota</taxon>
        <taxon>Alphaproteobacteria</taxon>
        <taxon>Sphingomonadales</taxon>
        <taxon>Sphingomonadaceae</taxon>
        <taxon>Sphingomonas</taxon>
    </lineage>
</organism>
<keyword evidence="6" id="KW-0548">Nucleotidyltransferase</keyword>
<evidence type="ECO:0000259" key="5">
    <source>
        <dbReference type="PROSITE" id="PS50887"/>
    </source>
</evidence>
<keyword evidence="7" id="KW-1185">Reference proteome</keyword>
<gene>
    <name evidence="6" type="ORF">PQ455_03175</name>
</gene>
<proteinExistence type="predicted"/>
<dbReference type="GO" id="GO:0052621">
    <property type="term" value="F:diguanylate cyclase activity"/>
    <property type="evidence" value="ECO:0007669"/>
    <property type="project" value="UniProtKB-EC"/>
</dbReference>
<dbReference type="CDD" id="cd01949">
    <property type="entry name" value="GGDEF"/>
    <property type="match status" value="1"/>
</dbReference>
<evidence type="ECO:0000313" key="7">
    <source>
        <dbReference type="Proteomes" id="UP001220395"/>
    </source>
</evidence>
<feature type="domain" description="GGDEF" evidence="5">
    <location>
        <begin position="166"/>
        <end position="292"/>
    </location>
</feature>
<dbReference type="InterPro" id="IPR029787">
    <property type="entry name" value="Nucleotide_cyclase"/>
</dbReference>
<dbReference type="PROSITE" id="PS50887">
    <property type="entry name" value="GGDEF"/>
    <property type="match status" value="1"/>
</dbReference>
<accession>A0ABY7TMJ0</accession>
<dbReference type="EMBL" id="CP117411">
    <property type="protein sequence ID" value="WCT74248.1"/>
    <property type="molecule type" value="Genomic_DNA"/>
</dbReference>
<dbReference type="RefSeq" id="WP_273689130.1">
    <property type="nucleotide sequence ID" value="NZ_CP117411.1"/>
</dbReference>
<evidence type="ECO:0000313" key="6">
    <source>
        <dbReference type="EMBL" id="WCT74248.1"/>
    </source>
</evidence>
<dbReference type="NCBIfam" id="TIGR00254">
    <property type="entry name" value="GGDEF"/>
    <property type="match status" value="1"/>
</dbReference>
<reference evidence="6 7" key="1">
    <citation type="submission" date="2023-02" db="EMBL/GenBank/DDBJ databases">
        <title>Genome sequence of Sphingomonas naphthae.</title>
        <authorList>
            <person name="Kim S."/>
            <person name="Heo J."/>
            <person name="Kwon S.-W."/>
        </authorList>
    </citation>
    <scope>NUCLEOTIDE SEQUENCE [LARGE SCALE GENOMIC DNA]</scope>
    <source>
        <strain evidence="6 7">KACC 18716</strain>
    </source>
</reference>
<evidence type="ECO:0000256" key="3">
    <source>
        <dbReference type="PROSITE-ProRule" id="PRU00169"/>
    </source>
</evidence>
<feature type="domain" description="Response regulatory" evidence="4">
    <location>
        <begin position="6"/>
        <end position="123"/>
    </location>
</feature>
<keyword evidence="3" id="KW-0597">Phosphoprotein</keyword>
<dbReference type="Pfam" id="PF00072">
    <property type="entry name" value="Response_reg"/>
    <property type="match status" value="1"/>
</dbReference>
<dbReference type="SUPFAM" id="SSF55073">
    <property type="entry name" value="Nucleotide cyclase"/>
    <property type="match status" value="1"/>
</dbReference>
<name>A0ABY7TMJ0_9SPHN</name>
<dbReference type="PANTHER" id="PTHR45138">
    <property type="entry name" value="REGULATORY COMPONENTS OF SENSORY TRANSDUCTION SYSTEM"/>
    <property type="match status" value="1"/>
</dbReference>
<dbReference type="InterPro" id="IPR050469">
    <property type="entry name" value="Diguanylate_Cyclase"/>
</dbReference>
<dbReference type="PANTHER" id="PTHR45138:SF9">
    <property type="entry name" value="DIGUANYLATE CYCLASE DGCM-RELATED"/>
    <property type="match status" value="1"/>
</dbReference>